<reference evidence="1 2" key="1">
    <citation type="submission" date="2021-02" db="EMBL/GenBank/DDBJ databases">
        <title>Plant Genome Project.</title>
        <authorList>
            <person name="Zhang R.-G."/>
        </authorList>
    </citation>
    <scope>NUCLEOTIDE SEQUENCE [LARGE SCALE GENOMIC DNA]</scope>
    <source>
        <tissue evidence="1">Leaves</tissue>
    </source>
</reference>
<dbReference type="EMBL" id="JAFEMO010000006">
    <property type="protein sequence ID" value="KAH7568919.1"/>
    <property type="molecule type" value="Genomic_DNA"/>
</dbReference>
<dbReference type="Proteomes" id="UP000827721">
    <property type="component" value="Unassembled WGS sequence"/>
</dbReference>
<sequence length="263" mass="29962">MKTTSFPDSLLTGFKTLPAFDFGIVEADAVYFDLAYFTCGHQIFPKSDANAPNSVNFNPTRSLDVTASENLYKLHAYLKIYWEAMQDKHTTSFKLDYGSGCDRVNCNPLGDGIRNQPNFSYFFDMIETSIPTPTPRVTKSVIHFNDNPTLQITPEKLYGKNFLEWSQSVQIFFKSRGIMEHLRGTVKEPEESDPSYNSWEARNSQILINSIILGISKSFLFLSNAKEIWDSVTRTYSKKGKATRIFELKRKIHNTKQGDSSVT</sequence>
<evidence type="ECO:0008006" key="3">
    <source>
        <dbReference type="Google" id="ProtNLM"/>
    </source>
</evidence>
<protein>
    <recommendedName>
        <fullName evidence="3">Retrotransposon Copia-like N-terminal domain-containing protein</fullName>
    </recommendedName>
</protein>
<name>A0ABQ8HXF3_9ROSI</name>
<dbReference type="PANTHER" id="PTHR37610">
    <property type="entry name" value="CCHC-TYPE DOMAIN-CONTAINING PROTEIN"/>
    <property type="match status" value="1"/>
</dbReference>
<evidence type="ECO:0000313" key="2">
    <source>
        <dbReference type="Proteomes" id="UP000827721"/>
    </source>
</evidence>
<accession>A0ABQ8HXF3</accession>
<dbReference type="PANTHER" id="PTHR37610:SF92">
    <property type="entry name" value="RETROTRANSPOSON COPIA-LIKE N-TERMINAL DOMAIN-CONTAINING PROTEIN"/>
    <property type="match status" value="1"/>
</dbReference>
<gene>
    <name evidence="1" type="ORF">JRO89_XS06G0072700</name>
</gene>
<evidence type="ECO:0000313" key="1">
    <source>
        <dbReference type="EMBL" id="KAH7568919.1"/>
    </source>
</evidence>
<keyword evidence="2" id="KW-1185">Reference proteome</keyword>
<organism evidence="1 2">
    <name type="scientific">Xanthoceras sorbifolium</name>
    <dbReference type="NCBI Taxonomy" id="99658"/>
    <lineage>
        <taxon>Eukaryota</taxon>
        <taxon>Viridiplantae</taxon>
        <taxon>Streptophyta</taxon>
        <taxon>Embryophyta</taxon>
        <taxon>Tracheophyta</taxon>
        <taxon>Spermatophyta</taxon>
        <taxon>Magnoliopsida</taxon>
        <taxon>eudicotyledons</taxon>
        <taxon>Gunneridae</taxon>
        <taxon>Pentapetalae</taxon>
        <taxon>rosids</taxon>
        <taxon>malvids</taxon>
        <taxon>Sapindales</taxon>
        <taxon>Sapindaceae</taxon>
        <taxon>Xanthoceroideae</taxon>
        <taxon>Xanthoceras</taxon>
    </lineage>
</organism>
<comment type="caution">
    <text evidence="1">The sequence shown here is derived from an EMBL/GenBank/DDBJ whole genome shotgun (WGS) entry which is preliminary data.</text>
</comment>
<proteinExistence type="predicted"/>